<sequence length="297" mass="32382">MKVAGASSETTPNLTFLRNAEGLWDNLHEDLGSHCSILEINVRITPAPPKIYSGDNVEALKCIEKSVLNFARALSRVSSRGAALKQGNLMKAFHAFRVSHVTYATPFLNWKKTELNKTDTVPLLVTAANSSATAAFTKTEHEPPFSSYLYLSPMPLLSTCSKDACIGSIYQSTTITLWTAADLTSPPDANLLSCGHGTNASMVSNVFLFACLERHTSRQDGDLRAPSLVAHQRRSSPQDALTIHQLPNHLQQETTTSTMTQPLADLDIPEYTGAADDGPVQDWFHLSEPLHHGQNGK</sequence>
<keyword evidence="2" id="KW-1185">Reference proteome</keyword>
<proteinExistence type="predicted"/>
<accession>A0A9J6E268</accession>
<dbReference type="Proteomes" id="UP000821866">
    <property type="component" value="Chromosome 4"/>
</dbReference>
<reference evidence="1" key="1">
    <citation type="journal article" date="2020" name="Cell">
        <title>Large-Scale Comparative Analyses of Tick Genomes Elucidate Their Genetic Diversity and Vector Capacities.</title>
        <authorList>
            <consortium name="Tick Genome and Microbiome Consortium (TIGMIC)"/>
            <person name="Jia N."/>
            <person name="Wang J."/>
            <person name="Shi W."/>
            <person name="Du L."/>
            <person name="Sun Y."/>
            <person name="Zhan W."/>
            <person name="Jiang J.F."/>
            <person name="Wang Q."/>
            <person name="Zhang B."/>
            <person name="Ji P."/>
            <person name="Bell-Sakyi L."/>
            <person name="Cui X.M."/>
            <person name="Yuan T.T."/>
            <person name="Jiang B.G."/>
            <person name="Yang W.F."/>
            <person name="Lam T.T."/>
            <person name="Chang Q.C."/>
            <person name="Ding S.J."/>
            <person name="Wang X.J."/>
            <person name="Zhu J.G."/>
            <person name="Ruan X.D."/>
            <person name="Zhao L."/>
            <person name="Wei J.T."/>
            <person name="Ye R.Z."/>
            <person name="Que T.C."/>
            <person name="Du C.H."/>
            <person name="Zhou Y.H."/>
            <person name="Cheng J.X."/>
            <person name="Dai P.F."/>
            <person name="Guo W.B."/>
            <person name="Han X.H."/>
            <person name="Huang E.J."/>
            <person name="Li L.F."/>
            <person name="Wei W."/>
            <person name="Gao Y.C."/>
            <person name="Liu J.Z."/>
            <person name="Shao H.Z."/>
            <person name="Wang X."/>
            <person name="Wang C.C."/>
            <person name="Yang T.C."/>
            <person name="Huo Q.B."/>
            <person name="Li W."/>
            <person name="Chen H.Y."/>
            <person name="Chen S.E."/>
            <person name="Zhou L.G."/>
            <person name="Ni X.B."/>
            <person name="Tian J.H."/>
            <person name="Sheng Y."/>
            <person name="Liu T."/>
            <person name="Pan Y.S."/>
            <person name="Xia L.Y."/>
            <person name="Li J."/>
            <person name="Zhao F."/>
            <person name="Cao W.C."/>
        </authorList>
    </citation>
    <scope>NUCLEOTIDE SEQUENCE</scope>
    <source>
        <strain evidence="1">Rmic-2018</strain>
    </source>
</reference>
<name>A0A9J6E268_RHIMP</name>
<organism evidence="1 2">
    <name type="scientific">Rhipicephalus microplus</name>
    <name type="common">Cattle tick</name>
    <name type="synonym">Boophilus microplus</name>
    <dbReference type="NCBI Taxonomy" id="6941"/>
    <lineage>
        <taxon>Eukaryota</taxon>
        <taxon>Metazoa</taxon>
        <taxon>Ecdysozoa</taxon>
        <taxon>Arthropoda</taxon>
        <taxon>Chelicerata</taxon>
        <taxon>Arachnida</taxon>
        <taxon>Acari</taxon>
        <taxon>Parasitiformes</taxon>
        <taxon>Ixodida</taxon>
        <taxon>Ixodoidea</taxon>
        <taxon>Ixodidae</taxon>
        <taxon>Rhipicephalinae</taxon>
        <taxon>Rhipicephalus</taxon>
        <taxon>Boophilus</taxon>
    </lineage>
</organism>
<dbReference type="EMBL" id="JABSTU010000006">
    <property type="protein sequence ID" value="KAH8028575.1"/>
    <property type="molecule type" value="Genomic_DNA"/>
</dbReference>
<dbReference type="AlphaFoldDB" id="A0A9J6E268"/>
<reference evidence="1" key="2">
    <citation type="submission" date="2021-09" db="EMBL/GenBank/DDBJ databases">
        <authorList>
            <person name="Jia N."/>
            <person name="Wang J."/>
            <person name="Shi W."/>
            <person name="Du L."/>
            <person name="Sun Y."/>
            <person name="Zhan W."/>
            <person name="Jiang J."/>
            <person name="Wang Q."/>
            <person name="Zhang B."/>
            <person name="Ji P."/>
            <person name="Sakyi L.B."/>
            <person name="Cui X."/>
            <person name="Yuan T."/>
            <person name="Jiang B."/>
            <person name="Yang W."/>
            <person name="Lam T.T.-Y."/>
            <person name="Chang Q."/>
            <person name="Ding S."/>
            <person name="Wang X."/>
            <person name="Zhu J."/>
            <person name="Ruan X."/>
            <person name="Zhao L."/>
            <person name="Wei J."/>
            <person name="Que T."/>
            <person name="Du C."/>
            <person name="Cheng J."/>
            <person name="Dai P."/>
            <person name="Han X."/>
            <person name="Huang E."/>
            <person name="Gao Y."/>
            <person name="Liu J."/>
            <person name="Shao H."/>
            <person name="Ye R."/>
            <person name="Li L."/>
            <person name="Wei W."/>
            <person name="Wang X."/>
            <person name="Wang C."/>
            <person name="Huo Q."/>
            <person name="Li W."/>
            <person name="Guo W."/>
            <person name="Chen H."/>
            <person name="Chen S."/>
            <person name="Zhou L."/>
            <person name="Zhou L."/>
            <person name="Ni X."/>
            <person name="Tian J."/>
            <person name="Zhou Y."/>
            <person name="Sheng Y."/>
            <person name="Liu T."/>
            <person name="Pan Y."/>
            <person name="Xia L."/>
            <person name="Li J."/>
            <person name="Zhao F."/>
            <person name="Cao W."/>
        </authorList>
    </citation>
    <scope>NUCLEOTIDE SEQUENCE</scope>
    <source>
        <strain evidence="1">Rmic-2018</strain>
        <tissue evidence="1">Larvae</tissue>
    </source>
</reference>
<protein>
    <submittedName>
        <fullName evidence="1">Uncharacterized protein</fullName>
    </submittedName>
</protein>
<dbReference type="VEuPathDB" id="VectorBase:LOC119169168"/>
<gene>
    <name evidence="1" type="ORF">HPB51_017701</name>
</gene>
<evidence type="ECO:0000313" key="1">
    <source>
        <dbReference type="EMBL" id="KAH8028575.1"/>
    </source>
</evidence>
<comment type="caution">
    <text evidence="1">The sequence shown here is derived from an EMBL/GenBank/DDBJ whole genome shotgun (WGS) entry which is preliminary data.</text>
</comment>
<evidence type="ECO:0000313" key="2">
    <source>
        <dbReference type="Proteomes" id="UP000821866"/>
    </source>
</evidence>